<keyword evidence="9" id="KW-0289">Folate biosynthesis</keyword>
<comment type="catalytic activity">
    <reaction evidence="13">
        <text>L-isoleucine + 2-oxoglutarate = (S)-3-methyl-2-oxopentanoate + L-glutamate</text>
        <dbReference type="Rhea" id="RHEA:24801"/>
        <dbReference type="ChEBI" id="CHEBI:16810"/>
        <dbReference type="ChEBI" id="CHEBI:29985"/>
        <dbReference type="ChEBI" id="CHEBI:35146"/>
        <dbReference type="ChEBI" id="CHEBI:58045"/>
        <dbReference type="EC" id="2.6.1.42"/>
    </reaction>
</comment>
<dbReference type="GO" id="GO:0008153">
    <property type="term" value="P:4-aminobenzoate biosynthetic process"/>
    <property type="evidence" value="ECO:0007669"/>
    <property type="project" value="UniProtKB-UniRule"/>
</dbReference>
<comment type="catalytic activity">
    <reaction evidence="12">
        <text>L-valine + 2-oxoglutarate = 3-methyl-2-oxobutanoate + L-glutamate</text>
        <dbReference type="Rhea" id="RHEA:24813"/>
        <dbReference type="ChEBI" id="CHEBI:11851"/>
        <dbReference type="ChEBI" id="CHEBI:16810"/>
        <dbReference type="ChEBI" id="CHEBI:29985"/>
        <dbReference type="ChEBI" id="CHEBI:57762"/>
        <dbReference type="EC" id="2.6.1.42"/>
    </reaction>
</comment>
<dbReference type="EMBL" id="JAAMOW010000008">
    <property type="protein sequence ID" value="NGY06319.1"/>
    <property type="molecule type" value="Genomic_DNA"/>
</dbReference>
<evidence type="ECO:0000313" key="17">
    <source>
        <dbReference type="EMBL" id="NGY06319.1"/>
    </source>
</evidence>
<dbReference type="InterPro" id="IPR043131">
    <property type="entry name" value="BCAT-like_N"/>
</dbReference>
<dbReference type="InterPro" id="IPR036038">
    <property type="entry name" value="Aminotransferase-like"/>
</dbReference>
<gene>
    <name evidence="17" type="primary">pabC</name>
    <name evidence="17" type="ORF">G7Y85_16220</name>
</gene>
<comment type="pathway">
    <text evidence="5">Amino-acid biosynthesis; L-leucine biosynthesis; L-leucine from 3-methyl-2-oxobutanoate: step 4/4.</text>
</comment>
<evidence type="ECO:0000256" key="16">
    <source>
        <dbReference type="NCBIfam" id="TIGR03461"/>
    </source>
</evidence>
<dbReference type="PANTHER" id="PTHR42743">
    <property type="entry name" value="AMINO-ACID AMINOTRANSFERASE"/>
    <property type="match status" value="1"/>
</dbReference>
<dbReference type="GO" id="GO:0008696">
    <property type="term" value="F:4-amino-4-deoxychorismate lyase activity"/>
    <property type="evidence" value="ECO:0007669"/>
    <property type="project" value="UniProtKB-UniRule"/>
</dbReference>
<reference evidence="17 18" key="1">
    <citation type="journal article" date="2014" name="Int. J. Syst. Evol. Microbiol.">
        <title>Solimonas terrae sp. nov., isolated from soil.</title>
        <authorList>
            <person name="Kim S.J."/>
            <person name="Moon J.Y."/>
            <person name="Weon H.Y."/>
            <person name="Ahn J.H."/>
            <person name="Chen W.M."/>
            <person name="Kwon S.W."/>
        </authorList>
    </citation>
    <scope>NUCLEOTIDE SEQUENCE [LARGE SCALE GENOMIC DNA]</scope>
    <source>
        <strain evidence="17 18">KIS83-12</strain>
    </source>
</reference>
<evidence type="ECO:0000256" key="6">
    <source>
        <dbReference type="ARBA" id="ARBA00009320"/>
    </source>
</evidence>
<evidence type="ECO:0000256" key="14">
    <source>
        <dbReference type="ARBA" id="ARBA00049229"/>
    </source>
</evidence>
<comment type="pathway">
    <text evidence="4">Amino-acid biosynthesis; L-valine biosynthesis; L-valine from pyruvate: step 4/4.</text>
</comment>
<comment type="function">
    <text evidence="2">Acts on leucine, isoleucine and valine.</text>
</comment>
<evidence type="ECO:0000256" key="5">
    <source>
        <dbReference type="ARBA" id="ARBA00005072"/>
    </source>
</evidence>
<dbReference type="InterPro" id="IPR050571">
    <property type="entry name" value="Class-IV_PLP-Dep_Aminotrnsfr"/>
</dbReference>
<organism evidence="17 18">
    <name type="scientific">Solimonas terrae</name>
    <dbReference type="NCBI Taxonomy" id="1396819"/>
    <lineage>
        <taxon>Bacteria</taxon>
        <taxon>Pseudomonadati</taxon>
        <taxon>Pseudomonadota</taxon>
        <taxon>Gammaproteobacteria</taxon>
        <taxon>Nevskiales</taxon>
        <taxon>Nevskiaceae</taxon>
        <taxon>Solimonas</taxon>
    </lineage>
</organism>
<evidence type="ECO:0000256" key="8">
    <source>
        <dbReference type="ARBA" id="ARBA00022898"/>
    </source>
</evidence>
<comment type="caution">
    <text evidence="17">The sequence shown here is derived from an EMBL/GenBank/DDBJ whole genome shotgun (WGS) entry which is preliminary data.</text>
</comment>
<evidence type="ECO:0000313" key="18">
    <source>
        <dbReference type="Proteomes" id="UP000472676"/>
    </source>
</evidence>
<keyword evidence="10 17" id="KW-0456">Lyase</keyword>
<comment type="subunit">
    <text evidence="7">Homodimer.</text>
</comment>
<dbReference type="Gene3D" id="3.30.470.10">
    <property type="match status" value="1"/>
</dbReference>
<comment type="catalytic activity">
    <reaction evidence="15">
        <text>4-amino-4-deoxychorismate = 4-aminobenzoate + pyruvate + H(+)</text>
        <dbReference type="Rhea" id="RHEA:16201"/>
        <dbReference type="ChEBI" id="CHEBI:15361"/>
        <dbReference type="ChEBI" id="CHEBI:15378"/>
        <dbReference type="ChEBI" id="CHEBI:17836"/>
        <dbReference type="ChEBI" id="CHEBI:58406"/>
        <dbReference type="EC" id="4.1.3.38"/>
    </reaction>
</comment>
<comment type="pathway">
    <text evidence="11">Cofactor biosynthesis; tetrahydrofolate biosynthesis; 4-aminobenzoate from chorismate: step 2/2.</text>
</comment>
<sequence>MSVLIDGLRVDRIAADSRGLAYGDGVFRTLLVHAGAVVHIDDHLAALAADAARLELEMPDAALWQAESLQLCAGQAWAVLKWLLVRRSLGRGYRAATRAAQRIVQLAPLPAPVSPRPAAVAAISDFRLAVQPALAGIKHLNRLEQVWAARDLRDGLDELLMCDHDGHLVGGLRSNLFAVRDGRLLTPAVDRCGVAGTLRARVMRLAAQLGIDCDIVREPPSRLTGCSELFVTNALIGIWPLCRLDERELGAPGPVTARLARELGHPFSL</sequence>
<dbReference type="Pfam" id="PF01063">
    <property type="entry name" value="Aminotran_4"/>
    <property type="match status" value="1"/>
</dbReference>
<keyword evidence="18" id="KW-1185">Reference proteome</keyword>
<evidence type="ECO:0000256" key="13">
    <source>
        <dbReference type="ARBA" id="ARBA00048798"/>
    </source>
</evidence>
<dbReference type="RefSeq" id="WP_166259558.1">
    <property type="nucleotide sequence ID" value="NZ_JAAMOW010000008.1"/>
</dbReference>
<protein>
    <recommendedName>
        <fullName evidence="16">Aminodeoxychorismate lyase</fullName>
        <ecNumber evidence="16">4.1.3.38</ecNumber>
    </recommendedName>
</protein>
<dbReference type="GO" id="GO:0004084">
    <property type="term" value="F:branched-chain-amino-acid transaminase activity"/>
    <property type="evidence" value="ECO:0007669"/>
    <property type="project" value="UniProtKB-EC"/>
</dbReference>
<name>A0A6M2BWG3_9GAMM</name>
<dbReference type="InterPro" id="IPR001544">
    <property type="entry name" value="Aminotrans_IV"/>
</dbReference>
<dbReference type="AlphaFoldDB" id="A0A6M2BWG3"/>
<evidence type="ECO:0000256" key="9">
    <source>
        <dbReference type="ARBA" id="ARBA00022909"/>
    </source>
</evidence>
<evidence type="ECO:0000256" key="1">
    <source>
        <dbReference type="ARBA" id="ARBA00001933"/>
    </source>
</evidence>
<evidence type="ECO:0000256" key="2">
    <source>
        <dbReference type="ARBA" id="ARBA00003109"/>
    </source>
</evidence>
<comment type="cofactor">
    <cofactor evidence="1">
        <name>pyridoxal 5'-phosphate</name>
        <dbReference type="ChEBI" id="CHEBI:597326"/>
    </cofactor>
</comment>
<comment type="similarity">
    <text evidence="6">Belongs to the class-IV pyridoxal-phosphate-dependent aminotransferase family.</text>
</comment>
<evidence type="ECO:0000256" key="4">
    <source>
        <dbReference type="ARBA" id="ARBA00004931"/>
    </source>
</evidence>
<accession>A0A6M2BWG3</accession>
<dbReference type="PANTHER" id="PTHR42743:SF11">
    <property type="entry name" value="AMINODEOXYCHORISMATE LYASE"/>
    <property type="match status" value="1"/>
</dbReference>
<keyword evidence="8" id="KW-0663">Pyridoxal phosphate</keyword>
<dbReference type="InterPro" id="IPR017824">
    <property type="entry name" value="Aminodeoxychorismate_lyase_IV"/>
</dbReference>
<evidence type="ECO:0000256" key="12">
    <source>
        <dbReference type="ARBA" id="ARBA00048212"/>
    </source>
</evidence>
<comment type="pathway">
    <text evidence="3">Amino-acid biosynthesis; L-isoleucine biosynthesis; L-isoleucine from 2-oxobutanoate: step 4/4.</text>
</comment>
<comment type="catalytic activity">
    <reaction evidence="14">
        <text>L-leucine + 2-oxoglutarate = 4-methyl-2-oxopentanoate + L-glutamate</text>
        <dbReference type="Rhea" id="RHEA:18321"/>
        <dbReference type="ChEBI" id="CHEBI:16810"/>
        <dbReference type="ChEBI" id="CHEBI:17865"/>
        <dbReference type="ChEBI" id="CHEBI:29985"/>
        <dbReference type="ChEBI" id="CHEBI:57427"/>
        <dbReference type="EC" id="2.6.1.42"/>
    </reaction>
</comment>
<dbReference type="GO" id="GO:0030170">
    <property type="term" value="F:pyridoxal phosphate binding"/>
    <property type="evidence" value="ECO:0007669"/>
    <property type="project" value="InterPro"/>
</dbReference>
<dbReference type="EC" id="4.1.3.38" evidence="16"/>
<evidence type="ECO:0000256" key="10">
    <source>
        <dbReference type="ARBA" id="ARBA00023239"/>
    </source>
</evidence>
<dbReference type="InterPro" id="IPR043132">
    <property type="entry name" value="BCAT-like_C"/>
</dbReference>
<evidence type="ECO:0000256" key="7">
    <source>
        <dbReference type="ARBA" id="ARBA00011738"/>
    </source>
</evidence>
<dbReference type="GO" id="GO:0046656">
    <property type="term" value="P:folic acid biosynthetic process"/>
    <property type="evidence" value="ECO:0007669"/>
    <property type="project" value="UniProtKB-KW"/>
</dbReference>
<evidence type="ECO:0000256" key="15">
    <source>
        <dbReference type="ARBA" id="ARBA00049529"/>
    </source>
</evidence>
<dbReference type="NCBIfam" id="TIGR03461">
    <property type="entry name" value="pabC_Proteo"/>
    <property type="match status" value="1"/>
</dbReference>
<dbReference type="Proteomes" id="UP000472676">
    <property type="component" value="Unassembled WGS sequence"/>
</dbReference>
<dbReference type="Gene3D" id="3.20.10.10">
    <property type="entry name" value="D-amino Acid Aminotransferase, subunit A, domain 2"/>
    <property type="match status" value="1"/>
</dbReference>
<proteinExistence type="inferred from homology"/>
<dbReference type="SUPFAM" id="SSF56752">
    <property type="entry name" value="D-aminoacid aminotransferase-like PLP-dependent enzymes"/>
    <property type="match status" value="1"/>
</dbReference>
<evidence type="ECO:0000256" key="3">
    <source>
        <dbReference type="ARBA" id="ARBA00004824"/>
    </source>
</evidence>
<evidence type="ECO:0000256" key="11">
    <source>
        <dbReference type="ARBA" id="ARBA00035633"/>
    </source>
</evidence>